<organism evidence="2 3">
    <name type="scientific">Roseateles depolymerans</name>
    <dbReference type="NCBI Taxonomy" id="76731"/>
    <lineage>
        <taxon>Bacteria</taxon>
        <taxon>Pseudomonadati</taxon>
        <taxon>Pseudomonadota</taxon>
        <taxon>Betaproteobacteria</taxon>
        <taxon>Burkholderiales</taxon>
        <taxon>Sphaerotilaceae</taxon>
        <taxon>Roseateles</taxon>
    </lineage>
</organism>
<accession>A0A2W5FR38</accession>
<evidence type="ECO:0000256" key="1">
    <source>
        <dbReference type="SAM" id="MobiDB-lite"/>
    </source>
</evidence>
<reference evidence="2 3" key="1">
    <citation type="submission" date="2017-08" db="EMBL/GenBank/DDBJ databases">
        <title>Infants hospitalized years apart are colonized by the same room-sourced microbial strains.</title>
        <authorList>
            <person name="Brooks B."/>
            <person name="Olm M.R."/>
            <person name="Firek B.A."/>
            <person name="Baker R."/>
            <person name="Thomas B.C."/>
            <person name="Morowitz M.J."/>
            <person name="Banfield J.F."/>
        </authorList>
    </citation>
    <scope>NUCLEOTIDE SEQUENCE [LARGE SCALE GENOMIC DNA]</scope>
    <source>
        <strain evidence="2">S2_012_000_R2_81</strain>
    </source>
</reference>
<evidence type="ECO:0000313" key="2">
    <source>
        <dbReference type="EMBL" id="PZP33462.1"/>
    </source>
</evidence>
<proteinExistence type="predicted"/>
<evidence type="ECO:0000313" key="3">
    <source>
        <dbReference type="Proteomes" id="UP000249633"/>
    </source>
</evidence>
<protein>
    <recommendedName>
        <fullName evidence="4">DUF3348 domain-containing protein</fullName>
    </recommendedName>
</protein>
<gene>
    <name evidence="2" type="ORF">DI603_08850</name>
</gene>
<dbReference type="Pfam" id="PF11828">
    <property type="entry name" value="DUF3348"/>
    <property type="match status" value="1"/>
</dbReference>
<dbReference type="AlphaFoldDB" id="A0A2W5FR38"/>
<feature type="compositionally biased region" description="Pro residues" evidence="1">
    <location>
        <begin position="1"/>
        <end position="19"/>
    </location>
</feature>
<sequence length="242" mass="25679">MSTPPPSAPPASPDRPAGPPSLARLLPQWGVPPVPPAPLARQLGDQLAWADAILLSQALSAPPAAVGDAATRRRALDWAEAALERVLAEVGAGFHDELLARDSAQALPEQAPPLADLLTSYRLHLSQQQRQIAGRAASLREKLRAQLAGASPELARLAALDAVFERSLAAQERAALGALATLLAHRAQAHERNHPTHWRAPLWADLQQLLQAELALRLQPAQGLIEALRQAVAADARPAADD</sequence>
<feature type="region of interest" description="Disordered" evidence="1">
    <location>
        <begin position="1"/>
        <end position="26"/>
    </location>
</feature>
<dbReference type="InterPro" id="IPR021783">
    <property type="entry name" value="DUF3348"/>
</dbReference>
<dbReference type="Proteomes" id="UP000249633">
    <property type="component" value="Unassembled WGS sequence"/>
</dbReference>
<evidence type="ECO:0008006" key="4">
    <source>
        <dbReference type="Google" id="ProtNLM"/>
    </source>
</evidence>
<comment type="caution">
    <text evidence="2">The sequence shown here is derived from an EMBL/GenBank/DDBJ whole genome shotgun (WGS) entry which is preliminary data.</text>
</comment>
<name>A0A2W5FR38_9BURK</name>
<dbReference type="EMBL" id="QFOD01000006">
    <property type="protein sequence ID" value="PZP33462.1"/>
    <property type="molecule type" value="Genomic_DNA"/>
</dbReference>